<dbReference type="Proteomes" id="UP000001556">
    <property type="component" value="Chromosome"/>
</dbReference>
<dbReference type="STRING" id="349161.Dred_2130"/>
<accession>A4J6E4</accession>
<keyword evidence="2" id="KW-1185">Reference proteome</keyword>
<dbReference type="KEGG" id="drm:Dred_2130"/>
<dbReference type="AlphaFoldDB" id="A4J6E4"/>
<organism evidence="1 2">
    <name type="scientific">Desulforamulus reducens (strain ATCC BAA-1160 / DSM 100696 / MI-1)</name>
    <name type="common">Desulfotomaculum reducens</name>
    <dbReference type="NCBI Taxonomy" id="349161"/>
    <lineage>
        <taxon>Bacteria</taxon>
        <taxon>Bacillati</taxon>
        <taxon>Bacillota</taxon>
        <taxon>Clostridia</taxon>
        <taxon>Eubacteriales</taxon>
        <taxon>Peptococcaceae</taxon>
        <taxon>Desulforamulus</taxon>
    </lineage>
</organism>
<name>A4J6E4_DESRM</name>
<dbReference type="RefSeq" id="WP_011878451.1">
    <property type="nucleotide sequence ID" value="NC_009253.1"/>
</dbReference>
<gene>
    <name evidence="1" type="ordered locus">Dred_2130</name>
</gene>
<dbReference type="HOGENOM" id="CLU_148607_0_0_9"/>
<evidence type="ECO:0000313" key="1">
    <source>
        <dbReference type="EMBL" id="ABO50647.1"/>
    </source>
</evidence>
<dbReference type="eggNOG" id="ENOG5033H5Q">
    <property type="taxonomic scope" value="Bacteria"/>
</dbReference>
<sequence>MARYRNDLELALSKISEKKRKYFRWKFNIPFGGRPMNQTTIEEICKYTNVKNPQYFSDWEKTTEYEYLVNIYLNSKTANDLLEIYNIVAEKAKQGDAKAIDTLLKLQKEIQANIKSAKRKEKDIADDDGLEL</sequence>
<evidence type="ECO:0000313" key="2">
    <source>
        <dbReference type="Proteomes" id="UP000001556"/>
    </source>
</evidence>
<proteinExistence type="predicted"/>
<reference evidence="1 2" key="1">
    <citation type="submission" date="2007-03" db="EMBL/GenBank/DDBJ databases">
        <title>Complete sequence of Desulfotomaculum reducens MI-1.</title>
        <authorList>
            <consortium name="US DOE Joint Genome Institute"/>
            <person name="Copeland A."/>
            <person name="Lucas S."/>
            <person name="Lapidus A."/>
            <person name="Barry K."/>
            <person name="Detter J.C."/>
            <person name="Glavina del Rio T."/>
            <person name="Hammon N."/>
            <person name="Israni S."/>
            <person name="Dalin E."/>
            <person name="Tice H."/>
            <person name="Pitluck S."/>
            <person name="Sims D."/>
            <person name="Brettin T."/>
            <person name="Bruce D."/>
            <person name="Han C."/>
            <person name="Tapia R."/>
            <person name="Schmutz J."/>
            <person name="Larimer F."/>
            <person name="Land M."/>
            <person name="Hauser L."/>
            <person name="Kyrpides N."/>
            <person name="Kim E."/>
            <person name="Tebo B.M."/>
            <person name="Richardson P."/>
        </authorList>
    </citation>
    <scope>NUCLEOTIDE SEQUENCE [LARGE SCALE GENOMIC DNA]</scope>
    <source>
        <strain evidence="1 2">MI-1</strain>
    </source>
</reference>
<dbReference type="EMBL" id="CP000612">
    <property type="protein sequence ID" value="ABO50647.1"/>
    <property type="molecule type" value="Genomic_DNA"/>
</dbReference>
<protein>
    <submittedName>
        <fullName evidence="1">Uncharacterized protein</fullName>
    </submittedName>
</protein>